<feature type="binding site" evidence="5">
    <location>
        <position position="10"/>
    </location>
    <ligand>
        <name>Mg(2+)</name>
        <dbReference type="ChEBI" id="CHEBI:18420"/>
    </ligand>
</feature>
<evidence type="ECO:0000256" key="3">
    <source>
        <dbReference type="ARBA" id="ARBA00022723"/>
    </source>
</evidence>
<dbReference type="AlphaFoldDB" id="A0A437LLJ0"/>
<dbReference type="GO" id="GO:0090729">
    <property type="term" value="F:toxin activity"/>
    <property type="evidence" value="ECO:0007669"/>
    <property type="project" value="UniProtKB-KW"/>
</dbReference>
<evidence type="ECO:0000313" key="8">
    <source>
        <dbReference type="Proteomes" id="UP000288587"/>
    </source>
</evidence>
<dbReference type="HAMAP" id="MF_00265">
    <property type="entry name" value="VapC_Nob1"/>
    <property type="match status" value="1"/>
</dbReference>
<evidence type="ECO:0000256" key="2">
    <source>
        <dbReference type="ARBA" id="ARBA00022722"/>
    </source>
</evidence>
<dbReference type="InterPro" id="IPR022907">
    <property type="entry name" value="VapC_family"/>
</dbReference>
<dbReference type="Pfam" id="PF01850">
    <property type="entry name" value="PIN"/>
    <property type="match status" value="1"/>
</dbReference>
<dbReference type="EC" id="3.1.-.-" evidence="5"/>
<dbReference type="GO" id="GO:0000287">
    <property type="term" value="F:magnesium ion binding"/>
    <property type="evidence" value="ECO:0007669"/>
    <property type="project" value="UniProtKB-UniRule"/>
</dbReference>
<gene>
    <name evidence="5" type="primary">vapC</name>
    <name evidence="7" type="ORF">EOD73_09150</name>
</gene>
<keyword evidence="8" id="KW-1185">Reference proteome</keyword>
<evidence type="ECO:0000313" key="7">
    <source>
        <dbReference type="EMBL" id="RVT86191.1"/>
    </source>
</evidence>
<comment type="similarity">
    <text evidence="5">Belongs to the PINc/VapC protein family.</text>
</comment>
<comment type="function">
    <text evidence="5">Toxic component of a toxin-antitoxin (TA) system. An RNase.</text>
</comment>
<keyword evidence="4 5" id="KW-0378">Hydrolase</keyword>
<comment type="caution">
    <text evidence="7">The sequence shown here is derived from an EMBL/GenBank/DDBJ whole genome shotgun (WGS) entry which is preliminary data.</text>
</comment>
<keyword evidence="5" id="KW-0460">Magnesium</keyword>
<evidence type="ECO:0000259" key="6">
    <source>
        <dbReference type="Pfam" id="PF01850"/>
    </source>
</evidence>
<dbReference type="InterPro" id="IPR029060">
    <property type="entry name" value="PIN-like_dom_sf"/>
</dbReference>
<feature type="domain" description="PIN" evidence="6">
    <location>
        <begin position="7"/>
        <end position="125"/>
    </location>
</feature>
<dbReference type="CDD" id="cd18692">
    <property type="entry name" value="PIN_VapC-like"/>
    <property type="match status" value="1"/>
</dbReference>
<proteinExistence type="inferred from homology"/>
<dbReference type="GO" id="GO:0004540">
    <property type="term" value="F:RNA nuclease activity"/>
    <property type="evidence" value="ECO:0007669"/>
    <property type="project" value="InterPro"/>
</dbReference>
<accession>A0A437LLJ0</accession>
<dbReference type="SUPFAM" id="SSF88723">
    <property type="entry name" value="PIN domain-like"/>
    <property type="match status" value="1"/>
</dbReference>
<feature type="binding site" evidence="5">
    <location>
        <position position="105"/>
    </location>
    <ligand>
        <name>Mg(2+)</name>
        <dbReference type="ChEBI" id="CHEBI:18420"/>
    </ligand>
</feature>
<sequence>MSMAPLVFVDTNVLLYAFDDREPVKRDAARAWLRACWARRCGRVSNQVLHEFYWNARKKFSSALSAGDARAEVRRYQLWQPWQTDHATVESAWAVESRWGLSYWDALMVAAAQQQACTHLLTEDLQHGQTIDSLRIVNPFLQGPELLDEFAA</sequence>
<protein>
    <recommendedName>
        <fullName evidence="5">Ribonuclease VapC</fullName>
        <shortName evidence="5">RNase VapC</shortName>
        <ecNumber evidence="5">3.1.-.-</ecNumber>
    </recommendedName>
    <alternativeName>
        <fullName evidence="5">Toxin VapC</fullName>
    </alternativeName>
</protein>
<dbReference type="OrthoDB" id="9792015at2"/>
<dbReference type="Proteomes" id="UP000288587">
    <property type="component" value="Unassembled WGS sequence"/>
</dbReference>
<organism evidence="7 8">
    <name type="scientific">Inhella crocodyli</name>
    <dbReference type="NCBI Taxonomy" id="2499851"/>
    <lineage>
        <taxon>Bacteria</taxon>
        <taxon>Pseudomonadati</taxon>
        <taxon>Pseudomonadota</taxon>
        <taxon>Betaproteobacteria</taxon>
        <taxon>Burkholderiales</taxon>
        <taxon>Sphaerotilaceae</taxon>
        <taxon>Inhella</taxon>
    </lineage>
</organism>
<keyword evidence="1 5" id="KW-1277">Toxin-antitoxin system</keyword>
<reference evidence="7 8" key="1">
    <citation type="submission" date="2019-01" db="EMBL/GenBank/DDBJ databases">
        <authorList>
            <person name="Chen W.-M."/>
        </authorList>
    </citation>
    <scope>NUCLEOTIDE SEQUENCE [LARGE SCALE GENOMIC DNA]</scope>
    <source>
        <strain evidence="7 8">CCP-18</strain>
    </source>
</reference>
<dbReference type="EMBL" id="SACM01000002">
    <property type="protein sequence ID" value="RVT86191.1"/>
    <property type="molecule type" value="Genomic_DNA"/>
</dbReference>
<dbReference type="InterPro" id="IPR002716">
    <property type="entry name" value="PIN_dom"/>
</dbReference>
<evidence type="ECO:0000256" key="4">
    <source>
        <dbReference type="ARBA" id="ARBA00022801"/>
    </source>
</evidence>
<evidence type="ECO:0000256" key="5">
    <source>
        <dbReference type="HAMAP-Rule" id="MF_00265"/>
    </source>
</evidence>
<keyword evidence="2 5" id="KW-0540">Nuclease</keyword>
<dbReference type="Gene3D" id="3.40.50.1010">
    <property type="entry name" value="5'-nuclease"/>
    <property type="match status" value="1"/>
</dbReference>
<keyword evidence="3 5" id="KW-0479">Metal-binding</keyword>
<evidence type="ECO:0000256" key="1">
    <source>
        <dbReference type="ARBA" id="ARBA00022649"/>
    </source>
</evidence>
<dbReference type="GO" id="GO:0016787">
    <property type="term" value="F:hydrolase activity"/>
    <property type="evidence" value="ECO:0007669"/>
    <property type="project" value="UniProtKB-KW"/>
</dbReference>
<name>A0A437LLJ0_9BURK</name>
<comment type="cofactor">
    <cofactor evidence="5">
        <name>Mg(2+)</name>
        <dbReference type="ChEBI" id="CHEBI:18420"/>
    </cofactor>
</comment>
<keyword evidence="5" id="KW-0800">Toxin</keyword>